<dbReference type="InterPro" id="IPR000873">
    <property type="entry name" value="AMP-dep_synth/lig_dom"/>
</dbReference>
<dbReference type="InterPro" id="IPR042099">
    <property type="entry name" value="ANL_N_sf"/>
</dbReference>
<dbReference type="Pfam" id="PF13193">
    <property type="entry name" value="AMP-binding_C"/>
    <property type="match status" value="1"/>
</dbReference>
<protein>
    <submittedName>
        <fullName evidence="3">Long-chain-fatty-acid--CoA ligase</fullName>
        <ecNumber evidence="3">6.2.1.3</ecNumber>
    </submittedName>
</protein>
<organism evidence="3">
    <name type="scientific">mine drainage metagenome</name>
    <dbReference type="NCBI Taxonomy" id="410659"/>
    <lineage>
        <taxon>unclassified sequences</taxon>
        <taxon>metagenomes</taxon>
        <taxon>ecological metagenomes</taxon>
    </lineage>
</organism>
<dbReference type="GO" id="GO:0004467">
    <property type="term" value="F:long-chain fatty acid-CoA ligase activity"/>
    <property type="evidence" value="ECO:0007669"/>
    <property type="project" value="UniProtKB-EC"/>
</dbReference>
<dbReference type="PROSITE" id="PS00455">
    <property type="entry name" value="AMP_BINDING"/>
    <property type="match status" value="1"/>
</dbReference>
<accession>A0A1J5RI23</accession>
<dbReference type="InterPro" id="IPR020845">
    <property type="entry name" value="AMP-binding_CS"/>
</dbReference>
<dbReference type="AlphaFoldDB" id="A0A1J5RI23"/>
<evidence type="ECO:0000259" key="1">
    <source>
        <dbReference type="Pfam" id="PF00501"/>
    </source>
</evidence>
<feature type="domain" description="AMP-binding enzyme C-terminal" evidence="2">
    <location>
        <begin position="474"/>
        <end position="549"/>
    </location>
</feature>
<dbReference type="PANTHER" id="PTHR43767:SF1">
    <property type="entry name" value="NONRIBOSOMAL PEPTIDE SYNTHASE PES1 (EUROFUNG)-RELATED"/>
    <property type="match status" value="1"/>
</dbReference>
<keyword evidence="3" id="KW-0436">Ligase</keyword>
<dbReference type="EC" id="6.2.1.3" evidence="3"/>
<dbReference type="EMBL" id="MLJW01000405">
    <property type="protein sequence ID" value="OIQ87765.1"/>
    <property type="molecule type" value="Genomic_DNA"/>
</dbReference>
<dbReference type="InterPro" id="IPR025110">
    <property type="entry name" value="AMP-bd_C"/>
</dbReference>
<evidence type="ECO:0000313" key="3">
    <source>
        <dbReference type="EMBL" id="OIQ87765.1"/>
    </source>
</evidence>
<feature type="domain" description="AMP-dependent synthetase/ligase" evidence="1">
    <location>
        <begin position="32"/>
        <end position="422"/>
    </location>
</feature>
<reference evidence="3" key="1">
    <citation type="submission" date="2016-10" db="EMBL/GenBank/DDBJ databases">
        <title>Sequence of Gallionella enrichment culture.</title>
        <authorList>
            <person name="Poehlein A."/>
            <person name="Muehling M."/>
            <person name="Daniel R."/>
        </authorList>
    </citation>
    <scope>NUCLEOTIDE SEQUENCE</scope>
</reference>
<dbReference type="Gene3D" id="3.40.50.12780">
    <property type="entry name" value="N-terminal domain of ligase-like"/>
    <property type="match status" value="1"/>
</dbReference>
<dbReference type="SUPFAM" id="SSF56801">
    <property type="entry name" value="Acetyl-CoA synthetase-like"/>
    <property type="match status" value="1"/>
</dbReference>
<dbReference type="InterPro" id="IPR050237">
    <property type="entry name" value="ATP-dep_AMP-bd_enzyme"/>
</dbReference>
<evidence type="ECO:0000259" key="2">
    <source>
        <dbReference type="Pfam" id="PF13193"/>
    </source>
</evidence>
<comment type="caution">
    <text evidence="3">The sequence shown here is derived from an EMBL/GenBank/DDBJ whole genome shotgun (WGS) entry which is preliminary data.</text>
</comment>
<name>A0A1J5RI23_9ZZZZ</name>
<proteinExistence type="predicted"/>
<dbReference type="InterPro" id="IPR045851">
    <property type="entry name" value="AMP-bd_C_sf"/>
</dbReference>
<gene>
    <name evidence="3" type="primary">fadD_4</name>
    <name evidence="3" type="ORF">GALL_303780</name>
</gene>
<dbReference type="PANTHER" id="PTHR43767">
    <property type="entry name" value="LONG-CHAIN-FATTY-ACID--COA LIGASE"/>
    <property type="match status" value="1"/>
</dbReference>
<sequence>MPYSERPWLASYSPAVPADVEIPDEPVSRALTRTAAALPDRVAVDFEGRTTTYREIAAQVDLAAGALVALGVQPGDRVAIALPNCTSHVVAFYAVLRIGAVVVEHNPLYTASELAHQLSDSGSTVVVCWEKAAARVLEVRDRTQVRTVLSVDVSRDLPLTKRLALRLPVARARAVRAALCAERPAGALSWHDVVAHATPIPTDHPEPHATDIALLQYTGGTTGTPKGAVLTHRNLVANAIQGAVWTGVRQGEERIIGALPFFHAFGLTLCLTFATRVGATLVAFPKFDAESVLASQRRHPATFMPGVAPMYDRLAQLAERRHVDLSSIRLGIAGAMPIPAATAELWERVTGGLLIEGYGMTETSPVALGNPCTAQRRPGMLGLPFPSTEMRVVDVDDSSVDVAPGERGELLVRGPQVFAGYWQRPEETAEVLLPDGWLRTGDVVVVEDDGFTRLVDRTKEMIVTGGFKVYPSQVEDRLRLMPGVADVAIVGMPGGDLGEKVVAAVVLAADATGVDLAAIREWGAQHLARYALPRELVILQELPRSAIGKVLRRVVRDQLASPASATA</sequence>
<dbReference type="Pfam" id="PF00501">
    <property type="entry name" value="AMP-binding"/>
    <property type="match status" value="1"/>
</dbReference>
<dbReference type="Gene3D" id="3.30.300.30">
    <property type="match status" value="1"/>
</dbReference>